<sequence length="252" mass="29301">MPSQRKIGRNEPCPCGSGKKFKKCCLPLVEVIPLKQVLGDGYYVTSDHLKRVNPFDPILVLENLTALAFEAEKEDVNRAMDIFRKLEPLAERSGMLGDFLNHWGKICYNHPELGEDGLAIMRRRQSFYQDKDREQWADASMDAADYLCLLGRWDEGRKEYEKLLDKMPDFLMIHIRFARFLEKGGLIDDAVHQYQQILKMENQVEEYYLEMAAEELKELASRLSLKLDPSIQEIVERLNSNSQEENTFDEFA</sequence>
<dbReference type="SUPFAM" id="SSF48452">
    <property type="entry name" value="TPR-like"/>
    <property type="match status" value="1"/>
</dbReference>
<organism evidence="1 2">
    <name type="scientific">Candidatus Methanoperedens nitratireducens</name>
    <dbReference type="NCBI Taxonomy" id="1392998"/>
    <lineage>
        <taxon>Archaea</taxon>
        <taxon>Methanobacteriati</taxon>
        <taxon>Methanobacteriota</taxon>
        <taxon>Stenosarchaea group</taxon>
        <taxon>Methanomicrobia</taxon>
        <taxon>Methanosarcinales</taxon>
        <taxon>ANME-2 cluster</taxon>
        <taxon>Candidatus Methanoperedentaceae</taxon>
        <taxon>Candidatus Methanoperedens</taxon>
    </lineage>
</organism>
<dbReference type="GO" id="GO:0006396">
    <property type="term" value="P:RNA processing"/>
    <property type="evidence" value="ECO:0007669"/>
    <property type="project" value="InterPro"/>
</dbReference>
<dbReference type="AlphaFoldDB" id="A0A284VIF8"/>
<dbReference type="Pfam" id="PF02810">
    <property type="entry name" value="SEC-C"/>
    <property type="match status" value="1"/>
</dbReference>
<dbReference type="InterPro" id="IPR011990">
    <property type="entry name" value="TPR-like_helical_dom_sf"/>
</dbReference>
<dbReference type="Proteomes" id="UP000218615">
    <property type="component" value="Unassembled WGS sequence"/>
</dbReference>
<protein>
    <submittedName>
        <fullName evidence="1">Uncharacterized protein</fullName>
    </submittedName>
</protein>
<dbReference type="EMBL" id="FZMP01000008">
    <property type="protein sequence ID" value="SNQ59062.1"/>
    <property type="molecule type" value="Genomic_DNA"/>
</dbReference>
<dbReference type="InterPro" id="IPR003107">
    <property type="entry name" value="HAT"/>
</dbReference>
<evidence type="ECO:0000313" key="2">
    <source>
        <dbReference type="Proteomes" id="UP000218615"/>
    </source>
</evidence>
<dbReference type="Gene3D" id="1.25.40.10">
    <property type="entry name" value="Tetratricopeptide repeat domain"/>
    <property type="match status" value="1"/>
</dbReference>
<name>A0A284VIF8_9EURY</name>
<accession>A0A284VIF8</accession>
<reference evidence="2" key="1">
    <citation type="submission" date="2017-06" db="EMBL/GenBank/DDBJ databases">
        <authorList>
            <person name="Cremers G."/>
        </authorList>
    </citation>
    <scope>NUCLEOTIDE SEQUENCE [LARGE SCALE GENOMIC DNA]</scope>
</reference>
<dbReference type="Gene3D" id="3.10.450.50">
    <property type="match status" value="1"/>
</dbReference>
<dbReference type="SUPFAM" id="SSF103642">
    <property type="entry name" value="Sec-C motif"/>
    <property type="match status" value="1"/>
</dbReference>
<dbReference type="STRING" id="1392998.ANME2D_02609"/>
<dbReference type="InterPro" id="IPR004027">
    <property type="entry name" value="SEC_C_motif"/>
</dbReference>
<evidence type="ECO:0000313" key="1">
    <source>
        <dbReference type="EMBL" id="SNQ59062.1"/>
    </source>
</evidence>
<keyword evidence="2" id="KW-1185">Reference proteome</keyword>
<dbReference type="SMART" id="SM00386">
    <property type="entry name" value="HAT"/>
    <property type="match status" value="2"/>
</dbReference>
<proteinExistence type="predicted"/>
<gene>
    <name evidence="1" type="ORF">MNV_1050022</name>
</gene>